<organism evidence="1 2">
    <name type="scientific">Prosthecobacter dejongeii</name>
    <dbReference type="NCBI Taxonomy" id="48465"/>
    <lineage>
        <taxon>Bacteria</taxon>
        <taxon>Pseudomonadati</taxon>
        <taxon>Verrucomicrobiota</taxon>
        <taxon>Verrucomicrobiia</taxon>
        <taxon>Verrucomicrobiales</taxon>
        <taxon>Verrucomicrobiaceae</taxon>
        <taxon>Prosthecobacter</taxon>
    </lineage>
</organism>
<evidence type="ECO:0000313" key="2">
    <source>
        <dbReference type="Proteomes" id="UP000534294"/>
    </source>
</evidence>
<proteinExistence type="predicted"/>
<protein>
    <submittedName>
        <fullName evidence="1">Uncharacterized protein</fullName>
    </submittedName>
</protein>
<keyword evidence="2" id="KW-1185">Reference proteome</keyword>
<gene>
    <name evidence="1" type="ORF">HNQ64_004881</name>
</gene>
<reference evidence="1 2" key="1">
    <citation type="submission" date="2020-08" db="EMBL/GenBank/DDBJ databases">
        <title>Genomic Encyclopedia of Type Strains, Phase IV (KMG-IV): sequencing the most valuable type-strain genomes for metagenomic binning, comparative biology and taxonomic classification.</title>
        <authorList>
            <person name="Goeker M."/>
        </authorList>
    </citation>
    <scope>NUCLEOTIDE SEQUENCE [LARGE SCALE GENOMIC DNA]</scope>
    <source>
        <strain evidence="1 2">DSM 12251</strain>
    </source>
</reference>
<dbReference type="EMBL" id="JACHIF010000016">
    <property type="protein sequence ID" value="MBB5040593.1"/>
    <property type="molecule type" value="Genomic_DNA"/>
</dbReference>
<sequence length="144" mass="15014">MSALTDSLTYQAQISVPARLPEGFGLNREVRRFTETYTLAATPANGDTINLVRLPAGGNLKLVPHLSRVAHFGAASAVSISLVDSADVTLVGAVDAHTANGIAFASEDLEVAVPADGVIRAKITAHTGLAAGQTLRFFLAFVQE</sequence>
<dbReference type="AlphaFoldDB" id="A0A7W8DSE8"/>
<dbReference type="RefSeq" id="WP_184213321.1">
    <property type="nucleotide sequence ID" value="NZ_JACHIF010000016.1"/>
</dbReference>
<evidence type="ECO:0000313" key="1">
    <source>
        <dbReference type="EMBL" id="MBB5040593.1"/>
    </source>
</evidence>
<comment type="caution">
    <text evidence="1">The sequence shown here is derived from an EMBL/GenBank/DDBJ whole genome shotgun (WGS) entry which is preliminary data.</text>
</comment>
<accession>A0A7W8DSE8</accession>
<dbReference type="Proteomes" id="UP000534294">
    <property type="component" value="Unassembled WGS sequence"/>
</dbReference>
<name>A0A7W8DSE8_9BACT</name>